<dbReference type="AlphaFoldDB" id="A0A381R495"/>
<dbReference type="GO" id="GO:0003725">
    <property type="term" value="F:double-stranded RNA binding"/>
    <property type="evidence" value="ECO:0007669"/>
    <property type="project" value="TreeGrafter"/>
</dbReference>
<protein>
    <recommendedName>
        <fullName evidence="5">ribonuclease III</fullName>
        <ecNumber evidence="5">3.1.26.3</ecNumber>
    </recommendedName>
</protein>
<comment type="catalytic activity">
    <reaction evidence="1">
        <text>Endonucleolytic cleavage to 5'-phosphomonoester.</text>
        <dbReference type="EC" id="3.1.26.3"/>
    </reaction>
</comment>
<dbReference type="Gene3D" id="3.30.160.20">
    <property type="match status" value="1"/>
</dbReference>
<evidence type="ECO:0000256" key="8">
    <source>
        <dbReference type="ARBA" id="ARBA00022664"/>
    </source>
</evidence>
<comment type="subunit">
    <text evidence="4">Homodimer.</text>
</comment>
<keyword evidence="7" id="KW-0698">rRNA processing</keyword>
<dbReference type="Pfam" id="PF14622">
    <property type="entry name" value="Ribonucleas_3_3"/>
    <property type="match status" value="1"/>
</dbReference>
<dbReference type="PROSITE" id="PS50137">
    <property type="entry name" value="DS_RBD"/>
    <property type="match status" value="1"/>
</dbReference>
<dbReference type="Pfam" id="PF00035">
    <property type="entry name" value="dsrm"/>
    <property type="match status" value="1"/>
</dbReference>
<dbReference type="InterPro" id="IPR011907">
    <property type="entry name" value="RNase_III"/>
</dbReference>
<dbReference type="PANTHER" id="PTHR11207:SF0">
    <property type="entry name" value="RIBONUCLEASE 3"/>
    <property type="match status" value="1"/>
</dbReference>
<dbReference type="GO" id="GO:0005737">
    <property type="term" value="C:cytoplasm"/>
    <property type="evidence" value="ECO:0007669"/>
    <property type="project" value="UniProtKB-SubCell"/>
</dbReference>
<dbReference type="SUPFAM" id="SSF69065">
    <property type="entry name" value="RNase III domain-like"/>
    <property type="match status" value="1"/>
</dbReference>
<dbReference type="SMART" id="SM00358">
    <property type="entry name" value="DSRM"/>
    <property type="match status" value="1"/>
</dbReference>
<dbReference type="CDD" id="cd10845">
    <property type="entry name" value="DSRM_RNAse_III_family"/>
    <property type="match status" value="1"/>
</dbReference>
<dbReference type="PROSITE" id="PS50142">
    <property type="entry name" value="RNASE_3_2"/>
    <property type="match status" value="1"/>
</dbReference>
<evidence type="ECO:0000256" key="10">
    <source>
        <dbReference type="ARBA" id="ARBA00022722"/>
    </source>
</evidence>
<dbReference type="GO" id="GO:0042802">
    <property type="term" value="F:identical protein binding"/>
    <property type="evidence" value="ECO:0007669"/>
    <property type="project" value="UniProtKB-ARBA"/>
</dbReference>
<dbReference type="GO" id="GO:0010468">
    <property type="term" value="P:regulation of gene expression"/>
    <property type="evidence" value="ECO:0007669"/>
    <property type="project" value="TreeGrafter"/>
</dbReference>
<dbReference type="NCBIfam" id="TIGR02191">
    <property type="entry name" value="RNaseIII"/>
    <property type="match status" value="1"/>
</dbReference>
<sequence length="223" mass="24514">MSIKALQHRLGYDFRDPAILKSAVTHRSAGRDNNERLEFLGDAALGFAIADALYARFTEASEADLTLMRVELVRGSTLALVAREIDLGSCLSLGAGELKSGGRNRDSILADALEAIIGAVVRDGGYVAARDVIVRLLKDRLDLVQEHPIKDPKTLLQEELQGQGDVLPYYHVVENTGDAHDRRYRVECRVDSRKLVAFGAGTSRRDAEKEAAQAMLKELGKRE</sequence>
<keyword evidence="14" id="KW-0460">Magnesium</keyword>
<dbReference type="GO" id="GO:0004525">
    <property type="term" value="F:ribonuclease III activity"/>
    <property type="evidence" value="ECO:0007669"/>
    <property type="project" value="UniProtKB-EC"/>
</dbReference>
<dbReference type="InterPro" id="IPR014720">
    <property type="entry name" value="dsRBD_dom"/>
</dbReference>
<evidence type="ECO:0000256" key="9">
    <source>
        <dbReference type="ARBA" id="ARBA00022694"/>
    </source>
</evidence>
<dbReference type="InterPro" id="IPR036389">
    <property type="entry name" value="RNase_III_sf"/>
</dbReference>
<evidence type="ECO:0000256" key="11">
    <source>
        <dbReference type="ARBA" id="ARBA00022723"/>
    </source>
</evidence>
<dbReference type="InterPro" id="IPR000999">
    <property type="entry name" value="RNase_III_dom"/>
</dbReference>
<dbReference type="EMBL" id="UINC01001600">
    <property type="protein sequence ID" value="SUZ84647.1"/>
    <property type="molecule type" value="Genomic_DNA"/>
</dbReference>
<organism evidence="18">
    <name type="scientific">marine metagenome</name>
    <dbReference type="NCBI Taxonomy" id="408172"/>
    <lineage>
        <taxon>unclassified sequences</taxon>
        <taxon>metagenomes</taxon>
        <taxon>ecological metagenomes</taxon>
    </lineage>
</organism>
<evidence type="ECO:0000259" key="17">
    <source>
        <dbReference type="PROSITE" id="PS50142"/>
    </source>
</evidence>
<keyword evidence="8" id="KW-0507">mRNA processing</keyword>
<feature type="domain" description="DRBM" evidence="16">
    <location>
        <begin position="151"/>
        <end position="221"/>
    </location>
</feature>
<reference evidence="18" key="1">
    <citation type="submission" date="2018-05" db="EMBL/GenBank/DDBJ databases">
        <authorList>
            <person name="Lanie J.A."/>
            <person name="Ng W.-L."/>
            <person name="Kazmierczak K.M."/>
            <person name="Andrzejewski T.M."/>
            <person name="Davidsen T.M."/>
            <person name="Wayne K.J."/>
            <person name="Tettelin H."/>
            <person name="Glass J.I."/>
            <person name="Rusch D."/>
            <person name="Podicherti R."/>
            <person name="Tsui H.-C.T."/>
            <person name="Winkler M.E."/>
        </authorList>
    </citation>
    <scope>NUCLEOTIDE SEQUENCE</scope>
</reference>
<dbReference type="HAMAP" id="MF_00104">
    <property type="entry name" value="RNase_III"/>
    <property type="match status" value="1"/>
</dbReference>
<feature type="domain" description="RNase III" evidence="17">
    <location>
        <begin position="3"/>
        <end position="125"/>
    </location>
</feature>
<evidence type="ECO:0000256" key="13">
    <source>
        <dbReference type="ARBA" id="ARBA00022801"/>
    </source>
</evidence>
<dbReference type="PROSITE" id="PS00517">
    <property type="entry name" value="RNASE_3_1"/>
    <property type="match status" value="1"/>
</dbReference>
<evidence type="ECO:0000256" key="2">
    <source>
        <dbReference type="ARBA" id="ARBA00004496"/>
    </source>
</evidence>
<dbReference type="EC" id="3.1.26.3" evidence="5"/>
<dbReference type="CDD" id="cd00593">
    <property type="entry name" value="RIBOc"/>
    <property type="match status" value="1"/>
</dbReference>
<accession>A0A381R495</accession>
<dbReference type="GO" id="GO:0008033">
    <property type="term" value="P:tRNA processing"/>
    <property type="evidence" value="ECO:0007669"/>
    <property type="project" value="UniProtKB-KW"/>
</dbReference>
<dbReference type="GO" id="GO:0006397">
    <property type="term" value="P:mRNA processing"/>
    <property type="evidence" value="ECO:0007669"/>
    <property type="project" value="UniProtKB-KW"/>
</dbReference>
<keyword evidence="15" id="KW-0694">RNA-binding</keyword>
<evidence type="ECO:0000259" key="16">
    <source>
        <dbReference type="PROSITE" id="PS50137"/>
    </source>
</evidence>
<comment type="subcellular location">
    <subcellularLocation>
        <location evidence="2">Cytoplasm</location>
    </subcellularLocation>
</comment>
<dbReference type="Gene3D" id="1.10.1520.10">
    <property type="entry name" value="Ribonuclease III domain"/>
    <property type="match status" value="1"/>
</dbReference>
<evidence type="ECO:0000256" key="3">
    <source>
        <dbReference type="ARBA" id="ARBA00010183"/>
    </source>
</evidence>
<keyword evidence="6" id="KW-0963">Cytoplasm</keyword>
<comment type="similarity">
    <text evidence="3">Belongs to the ribonuclease III family.</text>
</comment>
<evidence type="ECO:0000256" key="15">
    <source>
        <dbReference type="ARBA" id="ARBA00022884"/>
    </source>
</evidence>
<name>A0A381R495_9ZZZZ</name>
<dbReference type="GO" id="GO:0006364">
    <property type="term" value="P:rRNA processing"/>
    <property type="evidence" value="ECO:0007669"/>
    <property type="project" value="UniProtKB-KW"/>
</dbReference>
<evidence type="ECO:0000256" key="6">
    <source>
        <dbReference type="ARBA" id="ARBA00022490"/>
    </source>
</evidence>
<keyword evidence="12" id="KW-0255">Endonuclease</keyword>
<evidence type="ECO:0000313" key="18">
    <source>
        <dbReference type="EMBL" id="SUZ84647.1"/>
    </source>
</evidence>
<dbReference type="FunFam" id="1.10.1520.10:FF:000001">
    <property type="entry name" value="Ribonuclease 3"/>
    <property type="match status" value="1"/>
</dbReference>
<evidence type="ECO:0000256" key="1">
    <source>
        <dbReference type="ARBA" id="ARBA00000109"/>
    </source>
</evidence>
<keyword evidence="11" id="KW-0479">Metal-binding</keyword>
<keyword evidence="9" id="KW-0819">tRNA processing</keyword>
<dbReference type="FunFam" id="3.30.160.20:FF:000003">
    <property type="entry name" value="Ribonuclease 3"/>
    <property type="match status" value="1"/>
</dbReference>
<keyword evidence="10" id="KW-0540">Nuclease</keyword>
<evidence type="ECO:0000256" key="7">
    <source>
        <dbReference type="ARBA" id="ARBA00022552"/>
    </source>
</evidence>
<dbReference type="GO" id="GO:0046872">
    <property type="term" value="F:metal ion binding"/>
    <property type="evidence" value="ECO:0007669"/>
    <property type="project" value="UniProtKB-KW"/>
</dbReference>
<proteinExistence type="inferred from homology"/>
<dbReference type="PANTHER" id="PTHR11207">
    <property type="entry name" value="RIBONUCLEASE III"/>
    <property type="match status" value="1"/>
</dbReference>
<evidence type="ECO:0000256" key="4">
    <source>
        <dbReference type="ARBA" id="ARBA00011738"/>
    </source>
</evidence>
<dbReference type="SUPFAM" id="SSF54768">
    <property type="entry name" value="dsRNA-binding domain-like"/>
    <property type="match status" value="1"/>
</dbReference>
<keyword evidence="13" id="KW-0378">Hydrolase</keyword>
<gene>
    <name evidence="18" type="ORF">METZ01_LOCUS37501</name>
</gene>
<evidence type="ECO:0000256" key="12">
    <source>
        <dbReference type="ARBA" id="ARBA00022759"/>
    </source>
</evidence>
<dbReference type="SMART" id="SM00535">
    <property type="entry name" value="RIBOc"/>
    <property type="match status" value="1"/>
</dbReference>
<evidence type="ECO:0000256" key="5">
    <source>
        <dbReference type="ARBA" id="ARBA00012177"/>
    </source>
</evidence>
<evidence type="ECO:0000256" key="14">
    <source>
        <dbReference type="ARBA" id="ARBA00022842"/>
    </source>
</evidence>